<feature type="domain" description="SRS" evidence="2">
    <location>
        <begin position="36"/>
        <end position="160"/>
    </location>
</feature>
<dbReference type="Gene3D" id="2.60.40.1320">
    <property type="entry name" value="SRS domain"/>
    <property type="match status" value="2"/>
</dbReference>
<dbReference type="InterPro" id="IPR036755">
    <property type="entry name" value="SRS_dom_sf"/>
</dbReference>
<feature type="chain" id="PRO_5002523507" evidence="1">
    <location>
        <begin position="30"/>
        <end position="340"/>
    </location>
</feature>
<accession>A0A0F7V1N0</accession>
<feature type="domain" description="SRS" evidence="2">
    <location>
        <begin position="204"/>
        <end position="308"/>
    </location>
</feature>
<reference evidence="3" key="1">
    <citation type="journal article" date="2015" name="PLoS ONE">
        <title>Comprehensive Evaluation of Toxoplasma gondii VEG and Neospora caninum LIV Genomes with Tachyzoite Stage Transcriptome and Proteome Defines Novel Transcript Features.</title>
        <authorList>
            <person name="Ramaprasad A."/>
            <person name="Mourier T."/>
            <person name="Naeem R."/>
            <person name="Malas T.B."/>
            <person name="Moussa E."/>
            <person name="Panigrahi A."/>
            <person name="Vermont S.J."/>
            <person name="Otto T.D."/>
            <person name="Wastling J."/>
            <person name="Pain A."/>
        </authorList>
    </citation>
    <scope>NUCLEOTIDE SEQUENCE</scope>
    <source>
        <strain evidence="3">VEG</strain>
    </source>
</reference>
<dbReference type="Pfam" id="PF04092">
    <property type="entry name" value="SAG"/>
    <property type="match status" value="2"/>
</dbReference>
<evidence type="ECO:0000313" key="3">
    <source>
        <dbReference type="EMBL" id="CEL74015.1"/>
    </source>
</evidence>
<proteinExistence type="predicted"/>
<name>A0A0F7V1N0_TOXGV</name>
<dbReference type="AlphaFoldDB" id="A0A0F7V1N0"/>
<feature type="signal peptide" evidence="1">
    <location>
        <begin position="1"/>
        <end position="29"/>
    </location>
</feature>
<gene>
    <name evidence="3" type="ORF">BN1205_088700</name>
</gene>
<protein>
    <submittedName>
        <fullName evidence="3">Surface antigen, putative</fullName>
    </submittedName>
</protein>
<sequence length="340" mass="35746">MVHSWARAFMKRGVLAALAAVCIAARVSGTPATSNTCVLAEPGADLSVENHTRVALSVTRAGQQVFFTCPDGSPLDPTRAVQQGRFYAASADGTTCLSSQAPEALSDKVPGSYLTVIKGEGISETTVAFFVPALPATAQNVCFSCSGGAANKQDCPVVISIAGRPVGRAVEGKCFYHSFRERLDTNAKDLTCNGEGEKKIAVTEPGTLTLHCGTETPTADPTLARGNVFTGANCTEKVELNTVLKDATLEVKPQEQTPPAQNPDEKKDYVLKVTSMPEATQQICLKCVQLENEKTTTPQKTCTFKIAVGKDAEVDSAGFRPSVVSGVAVGVFVLASSLIQ</sequence>
<dbReference type="SUPFAM" id="SSF74877">
    <property type="entry name" value="Major surface antigen p30, SAG1"/>
    <property type="match status" value="1"/>
</dbReference>
<dbReference type="GO" id="GO:0016020">
    <property type="term" value="C:membrane"/>
    <property type="evidence" value="ECO:0007669"/>
    <property type="project" value="InterPro"/>
</dbReference>
<keyword evidence="1" id="KW-0732">Signal</keyword>
<evidence type="ECO:0000259" key="2">
    <source>
        <dbReference type="Pfam" id="PF04092"/>
    </source>
</evidence>
<dbReference type="EMBL" id="LN714496">
    <property type="protein sequence ID" value="CEL74015.1"/>
    <property type="molecule type" value="Genomic_DNA"/>
</dbReference>
<organism evidence="3">
    <name type="scientific">Toxoplasma gondii (strain ATCC 50861 / VEG)</name>
    <dbReference type="NCBI Taxonomy" id="432359"/>
    <lineage>
        <taxon>Eukaryota</taxon>
        <taxon>Sar</taxon>
        <taxon>Alveolata</taxon>
        <taxon>Apicomplexa</taxon>
        <taxon>Conoidasida</taxon>
        <taxon>Coccidia</taxon>
        <taxon>Eucoccidiorida</taxon>
        <taxon>Eimeriorina</taxon>
        <taxon>Sarcocystidae</taxon>
        <taxon>Toxoplasma</taxon>
    </lineage>
</organism>
<evidence type="ECO:0000256" key="1">
    <source>
        <dbReference type="SAM" id="SignalP"/>
    </source>
</evidence>
<dbReference type="InterPro" id="IPR007226">
    <property type="entry name" value="SRS_dom"/>
</dbReference>